<dbReference type="RefSeq" id="WP_310549485.1">
    <property type="nucleotide sequence ID" value="NZ_JAVKGR010000048.1"/>
</dbReference>
<dbReference type="EMBL" id="JAVKGR010000048">
    <property type="protein sequence ID" value="MDR8020514.1"/>
    <property type="molecule type" value="Genomic_DNA"/>
</dbReference>
<dbReference type="Proteomes" id="UP001251870">
    <property type="component" value="Unassembled WGS sequence"/>
</dbReference>
<reference evidence="1 2" key="1">
    <citation type="submission" date="2023-09" db="EMBL/GenBank/DDBJ databases">
        <title>Description of three actinobacteria isolated from air of manufacturing shop in a pharmaceutical factory.</title>
        <authorList>
            <person name="Zhang D.-F."/>
        </authorList>
    </citation>
    <scope>NUCLEOTIDE SEQUENCE [LARGE SCALE GENOMIC DNA]</scope>
    <source>
        <strain evidence="1 2">LY-0111</strain>
    </source>
</reference>
<organism evidence="1 2">
    <name type="scientific">Nesterenkonia aerolata</name>
    <dbReference type="NCBI Taxonomy" id="3074079"/>
    <lineage>
        <taxon>Bacteria</taxon>
        <taxon>Bacillati</taxon>
        <taxon>Actinomycetota</taxon>
        <taxon>Actinomycetes</taxon>
        <taxon>Micrococcales</taxon>
        <taxon>Micrococcaceae</taxon>
        <taxon>Nesterenkonia</taxon>
    </lineage>
</organism>
<evidence type="ECO:0000313" key="1">
    <source>
        <dbReference type="EMBL" id="MDR8020514.1"/>
    </source>
</evidence>
<proteinExistence type="predicted"/>
<protein>
    <submittedName>
        <fullName evidence="1">Uncharacterized protein</fullName>
    </submittedName>
</protein>
<name>A0ABU2DVK6_9MICC</name>
<accession>A0ABU2DVK6</accession>
<keyword evidence="2" id="KW-1185">Reference proteome</keyword>
<evidence type="ECO:0000313" key="2">
    <source>
        <dbReference type="Proteomes" id="UP001251870"/>
    </source>
</evidence>
<sequence>GFRVVVGAGIVRGQAVVVVLKGIAGWSDVQDSSLSVDELDNLLGFCNGNDFFFVAVIGDMS</sequence>
<comment type="caution">
    <text evidence="1">The sequence shown here is derived from an EMBL/GenBank/DDBJ whole genome shotgun (WGS) entry which is preliminary data.</text>
</comment>
<gene>
    <name evidence="1" type="ORF">RIL96_13235</name>
</gene>
<feature type="non-terminal residue" evidence="1">
    <location>
        <position position="1"/>
    </location>
</feature>